<dbReference type="PRINTS" id="PR00385">
    <property type="entry name" value="P450"/>
</dbReference>
<comment type="cofactor">
    <cofactor evidence="1 5">
        <name>heme</name>
        <dbReference type="ChEBI" id="CHEBI:30413"/>
    </cofactor>
</comment>
<dbReference type="GO" id="GO:0004497">
    <property type="term" value="F:monooxygenase activity"/>
    <property type="evidence" value="ECO:0007669"/>
    <property type="project" value="UniProtKB-KW"/>
</dbReference>
<keyword evidence="3 5" id="KW-0479">Metal-binding</keyword>
<dbReference type="PANTHER" id="PTHR24305:SF190">
    <property type="entry name" value="P450, PUTATIVE (EUROFUNG)-RELATED"/>
    <property type="match status" value="1"/>
</dbReference>
<dbReference type="AlphaFoldDB" id="A0A9W8V7X3"/>
<dbReference type="PRINTS" id="PR00463">
    <property type="entry name" value="EP450I"/>
</dbReference>
<dbReference type="PROSITE" id="PS00086">
    <property type="entry name" value="CYTOCHROME_P450"/>
    <property type="match status" value="1"/>
</dbReference>
<organism evidence="8 9">
    <name type="scientific">Fusarium torreyae</name>
    <dbReference type="NCBI Taxonomy" id="1237075"/>
    <lineage>
        <taxon>Eukaryota</taxon>
        <taxon>Fungi</taxon>
        <taxon>Dikarya</taxon>
        <taxon>Ascomycota</taxon>
        <taxon>Pezizomycotina</taxon>
        <taxon>Sordariomycetes</taxon>
        <taxon>Hypocreomycetidae</taxon>
        <taxon>Hypocreales</taxon>
        <taxon>Nectriaceae</taxon>
        <taxon>Fusarium</taxon>
    </lineage>
</organism>
<dbReference type="GO" id="GO:0005506">
    <property type="term" value="F:iron ion binding"/>
    <property type="evidence" value="ECO:0007669"/>
    <property type="project" value="InterPro"/>
</dbReference>
<keyword evidence="6" id="KW-0560">Oxidoreductase</keyword>
<dbReference type="InterPro" id="IPR036396">
    <property type="entry name" value="Cyt_P450_sf"/>
</dbReference>
<evidence type="ECO:0000256" key="2">
    <source>
        <dbReference type="ARBA" id="ARBA00022617"/>
    </source>
</evidence>
<dbReference type="InterPro" id="IPR002401">
    <property type="entry name" value="Cyt_P450_E_grp-I"/>
</dbReference>
<dbReference type="GO" id="GO:0016705">
    <property type="term" value="F:oxidoreductase activity, acting on paired donors, with incorporation or reduction of molecular oxygen"/>
    <property type="evidence" value="ECO:0007669"/>
    <property type="project" value="InterPro"/>
</dbReference>
<keyword evidence="7" id="KW-0472">Membrane</keyword>
<dbReference type="GO" id="GO:0020037">
    <property type="term" value="F:heme binding"/>
    <property type="evidence" value="ECO:0007669"/>
    <property type="project" value="InterPro"/>
</dbReference>
<dbReference type="PANTHER" id="PTHR24305">
    <property type="entry name" value="CYTOCHROME P450"/>
    <property type="match status" value="1"/>
</dbReference>
<proteinExistence type="inferred from homology"/>
<evidence type="ECO:0000256" key="7">
    <source>
        <dbReference type="SAM" id="Phobius"/>
    </source>
</evidence>
<name>A0A9W8V7X3_9HYPO</name>
<keyword evidence="7" id="KW-1133">Transmembrane helix</keyword>
<dbReference type="Gene3D" id="1.10.630.10">
    <property type="entry name" value="Cytochrome P450"/>
    <property type="match status" value="1"/>
</dbReference>
<evidence type="ECO:0000256" key="4">
    <source>
        <dbReference type="ARBA" id="ARBA00023004"/>
    </source>
</evidence>
<gene>
    <name evidence="8" type="ORF">NW762_013318</name>
</gene>
<sequence length="513" mass="58456">MQDCTTSIAVSILVLAILIRYIIQLIASPLRTIPGPFLARFTDGWYFWRMKGGYFHYANQDLHKKYGTIVRYGPDRYSFDDPEAVKIIYGLNTHFPKSSWYSAFETPGQWSTFGDRSIKRHMQTRRLYQATYAMSSLVHYESFVDECAEILTQRLEEMAKSDVLVDMRNWFQCYAFDVIGLITYRRRLGFLDHGDDVGGVVAALDQNLHYASLAGIFPSLHPYFIPIKNYLAGGKGTGRAYVLNFTVDRIREAQASPKPAAESEDSVTTEDFLTKFLAKHDAEPDVFTEFHVLSGCAQNMFAGSDTTAITLSAAFYYLLKNPSRMAKLRDEVDKHTALGELSQSPTFKETQQMSYLQAVIKEALRMHPAVGAVLERVVPEGGATICGRFFPEGIKVGINSWVAHRNTRVFGDDADQFNPGRWLVDDSDKLSLMNHYFMPFGLGSRSCLGRHVSMLEMSKLIPRIIRDFDFELDPSLLEKEWHMKDFLFVKPLDFKVRVERRQSEKGGLGDIYQ</sequence>
<evidence type="ECO:0000256" key="6">
    <source>
        <dbReference type="RuleBase" id="RU000461"/>
    </source>
</evidence>
<accession>A0A9W8V7X3</accession>
<feature type="binding site" description="axial binding residue" evidence="5">
    <location>
        <position position="447"/>
    </location>
    <ligand>
        <name>heme</name>
        <dbReference type="ChEBI" id="CHEBI:30413"/>
    </ligand>
    <ligandPart>
        <name>Fe</name>
        <dbReference type="ChEBI" id="CHEBI:18248"/>
    </ligandPart>
</feature>
<keyword evidence="7" id="KW-0812">Transmembrane</keyword>
<comment type="similarity">
    <text evidence="6">Belongs to the cytochrome P450 family.</text>
</comment>
<evidence type="ECO:0008006" key="10">
    <source>
        <dbReference type="Google" id="ProtNLM"/>
    </source>
</evidence>
<evidence type="ECO:0000313" key="9">
    <source>
        <dbReference type="Proteomes" id="UP001152049"/>
    </source>
</evidence>
<dbReference type="CDD" id="cd11060">
    <property type="entry name" value="CYP57A1-like"/>
    <property type="match status" value="1"/>
</dbReference>
<dbReference type="InterPro" id="IPR017972">
    <property type="entry name" value="Cyt_P450_CS"/>
</dbReference>
<dbReference type="OrthoDB" id="3934656at2759"/>
<dbReference type="SUPFAM" id="SSF48264">
    <property type="entry name" value="Cytochrome P450"/>
    <property type="match status" value="1"/>
</dbReference>
<evidence type="ECO:0000256" key="1">
    <source>
        <dbReference type="ARBA" id="ARBA00001971"/>
    </source>
</evidence>
<dbReference type="EMBL" id="JAOQAZ010000040">
    <property type="protein sequence ID" value="KAJ4247179.1"/>
    <property type="molecule type" value="Genomic_DNA"/>
</dbReference>
<protein>
    <recommendedName>
        <fullName evidence="10">Cytochrome P450 monooxygenase</fullName>
    </recommendedName>
</protein>
<dbReference type="FunFam" id="1.10.630.10:FF:000050">
    <property type="entry name" value="Cytochrome P450 monooxygenase"/>
    <property type="match status" value="1"/>
</dbReference>
<keyword evidence="2 5" id="KW-0349">Heme</keyword>
<feature type="transmembrane region" description="Helical" evidence="7">
    <location>
        <begin position="7"/>
        <end position="27"/>
    </location>
</feature>
<comment type="caution">
    <text evidence="8">The sequence shown here is derived from an EMBL/GenBank/DDBJ whole genome shotgun (WGS) entry which is preliminary data.</text>
</comment>
<evidence type="ECO:0000313" key="8">
    <source>
        <dbReference type="EMBL" id="KAJ4247179.1"/>
    </source>
</evidence>
<dbReference type="InterPro" id="IPR050121">
    <property type="entry name" value="Cytochrome_P450_monoxygenase"/>
</dbReference>
<reference evidence="8" key="1">
    <citation type="submission" date="2022-09" db="EMBL/GenBank/DDBJ databases">
        <title>Fusarium specimens isolated from Avocado Roots.</title>
        <authorList>
            <person name="Stajich J."/>
            <person name="Roper C."/>
            <person name="Heimlech-Rivalta G."/>
        </authorList>
    </citation>
    <scope>NUCLEOTIDE SEQUENCE</scope>
    <source>
        <strain evidence="8">CF00136</strain>
    </source>
</reference>
<keyword evidence="6" id="KW-0503">Monooxygenase</keyword>
<dbReference type="InterPro" id="IPR001128">
    <property type="entry name" value="Cyt_P450"/>
</dbReference>
<evidence type="ECO:0000256" key="3">
    <source>
        <dbReference type="ARBA" id="ARBA00022723"/>
    </source>
</evidence>
<dbReference type="Proteomes" id="UP001152049">
    <property type="component" value="Unassembled WGS sequence"/>
</dbReference>
<evidence type="ECO:0000256" key="5">
    <source>
        <dbReference type="PIRSR" id="PIRSR602401-1"/>
    </source>
</evidence>
<keyword evidence="4 5" id="KW-0408">Iron</keyword>
<keyword evidence="9" id="KW-1185">Reference proteome</keyword>
<dbReference type="Pfam" id="PF00067">
    <property type="entry name" value="p450"/>
    <property type="match status" value="1"/>
</dbReference>